<proteinExistence type="predicted"/>
<keyword evidence="2" id="KW-1185">Reference proteome</keyword>
<name>A0A9D4N5E0_DREPO</name>
<evidence type="ECO:0000313" key="1">
    <source>
        <dbReference type="EMBL" id="KAH3890028.1"/>
    </source>
</evidence>
<comment type="caution">
    <text evidence="1">The sequence shown here is derived from an EMBL/GenBank/DDBJ whole genome shotgun (WGS) entry which is preliminary data.</text>
</comment>
<organism evidence="1 2">
    <name type="scientific">Dreissena polymorpha</name>
    <name type="common">Zebra mussel</name>
    <name type="synonym">Mytilus polymorpha</name>
    <dbReference type="NCBI Taxonomy" id="45954"/>
    <lineage>
        <taxon>Eukaryota</taxon>
        <taxon>Metazoa</taxon>
        <taxon>Spiralia</taxon>
        <taxon>Lophotrochozoa</taxon>
        <taxon>Mollusca</taxon>
        <taxon>Bivalvia</taxon>
        <taxon>Autobranchia</taxon>
        <taxon>Heteroconchia</taxon>
        <taxon>Euheterodonta</taxon>
        <taxon>Imparidentia</taxon>
        <taxon>Neoheterodontei</taxon>
        <taxon>Myida</taxon>
        <taxon>Dreissenoidea</taxon>
        <taxon>Dreissenidae</taxon>
        <taxon>Dreissena</taxon>
    </lineage>
</organism>
<reference evidence="1" key="2">
    <citation type="submission" date="2020-11" db="EMBL/GenBank/DDBJ databases">
        <authorList>
            <person name="McCartney M.A."/>
            <person name="Auch B."/>
            <person name="Kono T."/>
            <person name="Mallez S."/>
            <person name="Becker A."/>
            <person name="Gohl D.M."/>
            <person name="Silverstein K.A.T."/>
            <person name="Koren S."/>
            <person name="Bechman K.B."/>
            <person name="Herman A."/>
            <person name="Abrahante J.E."/>
            <person name="Garbe J."/>
        </authorList>
    </citation>
    <scope>NUCLEOTIDE SEQUENCE</scope>
    <source>
        <strain evidence="1">Duluth1</strain>
        <tissue evidence="1">Whole animal</tissue>
    </source>
</reference>
<dbReference type="Gene3D" id="3.40.50.1110">
    <property type="entry name" value="SGNH hydrolase"/>
    <property type="match status" value="1"/>
</dbReference>
<protein>
    <submittedName>
        <fullName evidence="1">Uncharacterized protein</fullName>
    </submittedName>
</protein>
<dbReference type="InterPro" id="IPR036514">
    <property type="entry name" value="SGNH_hydro_sf"/>
</dbReference>
<evidence type="ECO:0000313" key="2">
    <source>
        <dbReference type="Proteomes" id="UP000828390"/>
    </source>
</evidence>
<dbReference type="EMBL" id="JAIWYP010000001">
    <property type="protein sequence ID" value="KAH3890028.1"/>
    <property type="molecule type" value="Genomic_DNA"/>
</dbReference>
<reference evidence="1" key="1">
    <citation type="journal article" date="2019" name="bioRxiv">
        <title>The Genome of the Zebra Mussel, Dreissena polymorpha: A Resource for Invasive Species Research.</title>
        <authorList>
            <person name="McCartney M.A."/>
            <person name="Auch B."/>
            <person name="Kono T."/>
            <person name="Mallez S."/>
            <person name="Zhang Y."/>
            <person name="Obille A."/>
            <person name="Becker A."/>
            <person name="Abrahante J.E."/>
            <person name="Garbe J."/>
            <person name="Badalamenti J.P."/>
            <person name="Herman A."/>
            <person name="Mangelson H."/>
            <person name="Liachko I."/>
            <person name="Sullivan S."/>
            <person name="Sone E.D."/>
            <person name="Koren S."/>
            <person name="Silverstein K.A.T."/>
            <person name="Beckman K.B."/>
            <person name="Gohl D.M."/>
        </authorList>
    </citation>
    <scope>NUCLEOTIDE SEQUENCE</scope>
    <source>
        <strain evidence="1">Duluth1</strain>
        <tissue evidence="1">Whole animal</tissue>
    </source>
</reference>
<gene>
    <name evidence="1" type="ORF">DPMN_014096</name>
</gene>
<dbReference type="AlphaFoldDB" id="A0A9D4N5E0"/>
<dbReference type="SUPFAM" id="SSF52266">
    <property type="entry name" value="SGNH hydrolase"/>
    <property type="match status" value="1"/>
</dbReference>
<accession>A0A9D4N5E0</accession>
<sequence length="101" mass="11695">MEGRKQRISVAILGHSFIRRIHESILHHSLPANYDLREYEVIHMGLGRLCVWENNQRHISTDKFKKRFNNFLRIHKPQVVVLQLGVNDIDCGIGINSGIVP</sequence>
<dbReference type="Proteomes" id="UP000828390">
    <property type="component" value="Unassembled WGS sequence"/>
</dbReference>